<proteinExistence type="predicted"/>
<protein>
    <submittedName>
        <fullName evidence="1">23863_t:CDS:1</fullName>
    </submittedName>
</protein>
<dbReference type="EMBL" id="CAJVQC010075931">
    <property type="protein sequence ID" value="CAG8814254.1"/>
    <property type="molecule type" value="Genomic_DNA"/>
</dbReference>
<feature type="non-terminal residue" evidence="1">
    <location>
        <position position="1"/>
    </location>
</feature>
<dbReference type="Proteomes" id="UP000789920">
    <property type="component" value="Unassembled WGS sequence"/>
</dbReference>
<sequence>VIGDTIRVVVIVINRVFVHHLQYHIMSRYRWNCRKANAGAI</sequence>
<comment type="caution">
    <text evidence="1">The sequence shown here is derived from an EMBL/GenBank/DDBJ whole genome shotgun (WGS) entry which is preliminary data.</text>
</comment>
<accession>A0ACA9RW39</accession>
<evidence type="ECO:0000313" key="1">
    <source>
        <dbReference type="EMBL" id="CAG8814254.1"/>
    </source>
</evidence>
<organism evidence="1 2">
    <name type="scientific">Racocetra persica</name>
    <dbReference type="NCBI Taxonomy" id="160502"/>
    <lineage>
        <taxon>Eukaryota</taxon>
        <taxon>Fungi</taxon>
        <taxon>Fungi incertae sedis</taxon>
        <taxon>Mucoromycota</taxon>
        <taxon>Glomeromycotina</taxon>
        <taxon>Glomeromycetes</taxon>
        <taxon>Diversisporales</taxon>
        <taxon>Gigasporaceae</taxon>
        <taxon>Racocetra</taxon>
    </lineage>
</organism>
<gene>
    <name evidence="1" type="ORF">RPERSI_LOCUS23949</name>
</gene>
<feature type="non-terminal residue" evidence="1">
    <location>
        <position position="41"/>
    </location>
</feature>
<evidence type="ECO:0000313" key="2">
    <source>
        <dbReference type="Proteomes" id="UP000789920"/>
    </source>
</evidence>
<keyword evidence="2" id="KW-1185">Reference proteome</keyword>
<name>A0ACA9RW39_9GLOM</name>
<reference evidence="1" key="1">
    <citation type="submission" date="2021-06" db="EMBL/GenBank/DDBJ databases">
        <authorList>
            <person name="Kallberg Y."/>
            <person name="Tangrot J."/>
            <person name="Rosling A."/>
        </authorList>
    </citation>
    <scope>NUCLEOTIDE SEQUENCE</scope>
    <source>
        <strain evidence="1">MA461A</strain>
    </source>
</reference>